<keyword evidence="1" id="KW-1133">Transmembrane helix</keyword>
<protein>
    <submittedName>
        <fullName evidence="2">Uncharacterized protein</fullName>
    </submittedName>
</protein>
<sequence>MSMATTVCNHCYRNIIRISFIKIFVWIIYSFIASDVSLVVFMNHTYCHRNHNCN</sequence>
<proteinExistence type="predicted"/>
<accession>A0A0L8HCB9</accession>
<keyword evidence="1" id="KW-0812">Transmembrane</keyword>
<feature type="transmembrane region" description="Helical" evidence="1">
    <location>
        <begin position="23"/>
        <end position="42"/>
    </location>
</feature>
<name>A0A0L8HCB9_OCTBM</name>
<evidence type="ECO:0000256" key="1">
    <source>
        <dbReference type="SAM" id="Phobius"/>
    </source>
</evidence>
<organism evidence="2">
    <name type="scientific">Octopus bimaculoides</name>
    <name type="common">California two-spotted octopus</name>
    <dbReference type="NCBI Taxonomy" id="37653"/>
    <lineage>
        <taxon>Eukaryota</taxon>
        <taxon>Metazoa</taxon>
        <taxon>Spiralia</taxon>
        <taxon>Lophotrochozoa</taxon>
        <taxon>Mollusca</taxon>
        <taxon>Cephalopoda</taxon>
        <taxon>Coleoidea</taxon>
        <taxon>Octopodiformes</taxon>
        <taxon>Octopoda</taxon>
        <taxon>Incirrata</taxon>
        <taxon>Octopodidae</taxon>
        <taxon>Octopus</taxon>
    </lineage>
</organism>
<reference evidence="2" key="1">
    <citation type="submission" date="2015-07" db="EMBL/GenBank/DDBJ databases">
        <title>MeaNS - Measles Nucleotide Surveillance Program.</title>
        <authorList>
            <person name="Tran T."/>
            <person name="Druce J."/>
        </authorList>
    </citation>
    <scope>NUCLEOTIDE SEQUENCE</scope>
    <source>
        <strain evidence="2">UCB-OBI-ISO-001</strain>
        <tissue evidence="2">Gonad</tissue>
    </source>
</reference>
<evidence type="ECO:0000313" key="2">
    <source>
        <dbReference type="EMBL" id="KOF86410.1"/>
    </source>
</evidence>
<gene>
    <name evidence="2" type="ORF">OCBIM_22018661mg</name>
</gene>
<dbReference type="EMBL" id="KQ418651">
    <property type="protein sequence ID" value="KOF86410.1"/>
    <property type="molecule type" value="Genomic_DNA"/>
</dbReference>
<keyword evidence="1" id="KW-0472">Membrane</keyword>
<dbReference type="AlphaFoldDB" id="A0A0L8HCB9"/>